<sequence length="102" mass="11558">MPNKPKNYEALSRLIDKAKISDKFARISNGLPKVNNENRVAGVCRVCRGDVVEVIFRECVVPPNERIFGPGSKEQFQIIKSYHCRECGIVYAFPPPSHKKKV</sequence>
<organism evidence="1 2">
    <name type="scientific">Candidatus Nomurabacteria bacterium CG1_02_47_685</name>
    <dbReference type="NCBI Taxonomy" id="1805282"/>
    <lineage>
        <taxon>Bacteria</taxon>
        <taxon>Candidatus Nomuraibacteriota</taxon>
    </lineage>
</organism>
<dbReference type="Proteomes" id="UP000183206">
    <property type="component" value="Unassembled WGS sequence"/>
</dbReference>
<proteinExistence type="predicted"/>
<protein>
    <submittedName>
        <fullName evidence="1">Uncharacterized protein</fullName>
    </submittedName>
</protein>
<gene>
    <name evidence="1" type="ORF">AUJ44_01740</name>
</gene>
<comment type="caution">
    <text evidence="1">The sequence shown here is derived from an EMBL/GenBank/DDBJ whole genome shotgun (WGS) entry which is preliminary data.</text>
</comment>
<dbReference type="AlphaFoldDB" id="A0A1J4V9Q1"/>
<reference evidence="1 2" key="1">
    <citation type="journal article" date="2016" name="Environ. Microbiol.">
        <title>Genomic resolution of a cold subsurface aquifer community provides metabolic insights for novel microbes adapted to high CO concentrations.</title>
        <authorList>
            <person name="Probst A.J."/>
            <person name="Castelle C.J."/>
            <person name="Singh A."/>
            <person name="Brown C.T."/>
            <person name="Anantharaman K."/>
            <person name="Sharon I."/>
            <person name="Hug L.A."/>
            <person name="Burstein D."/>
            <person name="Emerson J.B."/>
            <person name="Thomas B.C."/>
            <person name="Banfield J.F."/>
        </authorList>
    </citation>
    <scope>NUCLEOTIDE SEQUENCE [LARGE SCALE GENOMIC DNA]</scope>
    <source>
        <strain evidence="1">CG1_02_47_685</strain>
    </source>
</reference>
<evidence type="ECO:0000313" key="2">
    <source>
        <dbReference type="Proteomes" id="UP000183206"/>
    </source>
</evidence>
<dbReference type="STRING" id="1805282.AUJ44_01740"/>
<evidence type="ECO:0000313" key="1">
    <source>
        <dbReference type="EMBL" id="OIO32771.1"/>
    </source>
</evidence>
<name>A0A1J4V9Q1_9BACT</name>
<dbReference type="EMBL" id="MNVO01000027">
    <property type="protein sequence ID" value="OIO32771.1"/>
    <property type="molecule type" value="Genomic_DNA"/>
</dbReference>
<accession>A0A1J4V9Q1</accession>